<dbReference type="Gene3D" id="3.40.50.720">
    <property type="entry name" value="NAD(P)-binding Rossmann-like Domain"/>
    <property type="match status" value="1"/>
</dbReference>
<evidence type="ECO:0000256" key="1">
    <source>
        <dbReference type="ARBA" id="ARBA00022857"/>
    </source>
</evidence>
<dbReference type="GO" id="GO:0005777">
    <property type="term" value="C:peroxisome"/>
    <property type="evidence" value="ECO:0007669"/>
    <property type="project" value="TreeGrafter"/>
</dbReference>
<dbReference type="CDD" id="cd05369">
    <property type="entry name" value="TER_DECR_SDR_a"/>
    <property type="match status" value="1"/>
</dbReference>
<proteinExistence type="predicted"/>
<sequence>MFKEDLLEGKRILVTGGGTGLGKEMSRYFLKYGAEVIICGRRGEVLQKTANLLMEEEGGNVKFYPLDIRAPQDVDNVIKEIFQEGPLDGLVNNAAGNFISRTQDLSHRGFDAIASIVFHGTFYVTHSVAKRWLEKNLKGSVISILATWVWTGSAFVVPSAMSKSGVHAMTQSLAVEWGGTGVRLNAIAPGPFPTEGAWARLSPDQDPNSAGSSSEYSLNPMGRVGKMEELGNLATFLMSDGCDYLNGQTIALDGAEYLTGGTFRHLASLSDKDWEAIKDTIKKTNEKDKAKRTV</sequence>
<evidence type="ECO:0000313" key="3">
    <source>
        <dbReference type="EMBL" id="SVB35550.1"/>
    </source>
</evidence>
<dbReference type="Pfam" id="PF13561">
    <property type="entry name" value="adh_short_C2"/>
    <property type="match status" value="1"/>
</dbReference>
<dbReference type="AlphaFoldDB" id="A0A382DAV5"/>
<dbReference type="GO" id="GO:0008670">
    <property type="term" value="F:2,4-dienoyl-CoA reductase (NADPH) activity"/>
    <property type="evidence" value="ECO:0007669"/>
    <property type="project" value="InterPro"/>
</dbReference>
<dbReference type="InterPro" id="IPR045017">
    <property type="entry name" value="DECR2-like"/>
</dbReference>
<name>A0A382DAV5_9ZZZZ</name>
<dbReference type="PANTHER" id="PTHR43296">
    <property type="entry name" value="PEROXISOMAL 2,4-DIENOYL-COA REDUCTASE"/>
    <property type="match status" value="1"/>
</dbReference>
<dbReference type="EMBL" id="UINC01038477">
    <property type="protein sequence ID" value="SVB35550.1"/>
    <property type="molecule type" value="Genomic_DNA"/>
</dbReference>
<organism evidence="3">
    <name type="scientific">marine metagenome</name>
    <dbReference type="NCBI Taxonomy" id="408172"/>
    <lineage>
        <taxon>unclassified sequences</taxon>
        <taxon>metagenomes</taxon>
        <taxon>ecological metagenomes</taxon>
    </lineage>
</organism>
<reference evidence="3" key="1">
    <citation type="submission" date="2018-05" db="EMBL/GenBank/DDBJ databases">
        <authorList>
            <person name="Lanie J.A."/>
            <person name="Ng W.-L."/>
            <person name="Kazmierczak K.M."/>
            <person name="Andrzejewski T.M."/>
            <person name="Davidsen T.M."/>
            <person name="Wayne K.J."/>
            <person name="Tettelin H."/>
            <person name="Glass J.I."/>
            <person name="Rusch D."/>
            <person name="Podicherti R."/>
            <person name="Tsui H.-C.T."/>
            <person name="Winkler M.E."/>
        </authorList>
    </citation>
    <scope>NUCLEOTIDE SEQUENCE</scope>
</reference>
<protein>
    <recommendedName>
        <fullName evidence="4">2,4-dienoyl-CoA reductase</fullName>
    </recommendedName>
</protein>
<dbReference type="PRINTS" id="PR00081">
    <property type="entry name" value="GDHRDH"/>
</dbReference>
<keyword evidence="1" id="KW-0521">NADP</keyword>
<accession>A0A382DAV5</accession>
<dbReference type="InterPro" id="IPR036291">
    <property type="entry name" value="NAD(P)-bd_dom_sf"/>
</dbReference>
<gene>
    <name evidence="3" type="ORF">METZ01_LOCUS188404</name>
</gene>
<keyword evidence="2" id="KW-0560">Oxidoreductase</keyword>
<evidence type="ECO:0000256" key="2">
    <source>
        <dbReference type="ARBA" id="ARBA00023002"/>
    </source>
</evidence>
<evidence type="ECO:0008006" key="4">
    <source>
        <dbReference type="Google" id="ProtNLM"/>
    </source>
</evidence>
<dbReference type="InterPro" id="IPR002347">
    <property type="entry name" value="SDR_fam"/>
</dbReference>
<dbReference type="PANTHER" id="PTHR43296:SF2">
    <property type="entry name" value="PEROXISOMAL 2,4-DIENOYL-COA REDUCTASE [(3E)-ENOYL-COA-PRODUCING]"/>
    <property type="match status" value="1"/>
</dbReference>
<dbReference type="GO" id="GO:0009062">
    <property type="term" value="P:fatty acid catabolic process"/>
    <property type="evidence" value="ECO:0007669"/>
    <property type="project" value="InterPro"/>
</dbReference>
<dbReference type="SUPFAM" id="SSF51735">
    <property type="entry name" value="NAD(P)-binding Rossmann-fold domains"/>
    <property type="match status" value="1"/>
</dbReference>